<reference evidence="5 6" key="1">
    <citation type="journal article" date="2021" name="bioRxiv">
        <title>Chromosome-scale and haplotype-resolved genome assembly of a tetraploid potato cultivar.</title>
        <authorList>
            <person name="Sun H."/>
            <person name="Jiao W.-B."/>
            <person name="Krause K."/>
            <person name="Campoy J.A."/>
            <person name="Goel M."/>
            <person name="Folz-Donahue K."/>
            <person name="Kukat C."/>
            <person name="Huettel B."/>
            <person name="Schneeberger K."/>
        </authorList>
    </citation>
    <scope>NUCLEOTIDE SEQUENCE [LARGE SCALE GENOMIC DNA]</scope>
    <source>
        <strain evidence="5">SolTubOtavaFocal</strain>
        <tissue evidence="5">Leaves</tissue>
    </source>
</reference>
<keyword evidence="6" id="KW-1185">Reference proteome</keyword>
<dbReference type="Gene3D" id="3.10.20.90">
    <property type="entry name" value="Phosphatidylinositol 3-kinase Catalytic Subunit, Chain A, domain 1"/>
    <property type="match status" value="1"/>
</dbReference>
<dbReference type="InterPro" id="IPR036249">
    <property type="entry name" value="Thioredoxin-like_sf"/>
</dbReference>
<feature type="domain" description="Ubiquitin-like" evidence="4">
    <location>
        <begin position="386"/>
        <end position="462"/>
    </location>
</feature>
<dbReference type="PANTHER" id="PTHR47770">
    <property type="entry name" value="PLANT UBX DOMAIN-CONTAINING PROTEIN 11"/>
    <property type="match status" value="1"/>
</dbReference>
<feature type="region of interest" description="Disordered" evidence="2">
    <location>
        <begin position="509"/>
        <end position="601"/>
    </location>
</feature>
<feature type="compositionally biased region" description="Polar residues" evidence="2">
    <location>
        <begin position="581"/>
        <end position="594"/>
    </location>
</feature>
<dbReference type="EMBL" id="JAIVGD010000028">
    <property type="protein sequence ID" value="KAH0739875.1"/>
    <property type="molecule type" value="Genomic_DNA"/>
</dbReference>
<dbReference type="PANTHER" id="PTHR47770:SF1">
    <property type="entry name" value="PLANT UBX DOMAIN-CONTAINING PROTEIN 11"/>
    <property type="match status" value="1"/>
</dbReference>
<keyword evidence="1" id="KW-0833">Ubl conjugation pathway</keyword>
<dbReference type="Pfam" id="PF00789">
    <property type="entry name" value="UBX"/>
    <property type="match status" value="1"/>
</dbReference>
<evidence type="ECO:0008006" key="7">
    <source>
        <dbReference type="Google" id="ProtNLM"/>
    </source>
</evidence>
<organism evidence="5 6">
    <name type="scientific">Solanum tuberosum</name>
    <name type="common">Potato</name>
    <dbReference type="NCBI Taxonomy" id="4113"/>
    <lineage>
        <taxon>Eukaryota</taxon>
        <taxon>Viridiplantae</taxon>
        <taxon>Streptophyta</taxon>
        <taxon>Embryophyta</taxon>
        <taxon>Tracheophyta</taxon>
        <taxon>Spermatophyta</taxon>
        <taxon>Magnoliopsida</taxon>
        <taxon>eudicotyledons</taxon>
        <taxon>Gunneridae</taxon>
        <taxon>Pentapetalae</taxon>
        <taxon>asterids</taxon>
        <taxon>lamiids</taxon>
        <taxon>Solanales</taxon>
        <taxon>Solanaceae</taxon>
        <taxon>Solanoideae</taxon>
        <taxon>Solaneae</taxon>
        <taxon>Solanum</taxon>
    </lineage>
</organism>
<evidence type="ECO:0000256" key="1">
    <source>
        <dbReference type="ARBA" id="ARBA00022786"/>
    </source>
</evidence>
<sequence>MVFIRIRADPKLWLISDNSTRSIAFIVNKECLSIKEVSFGKKVLPLPDACLSSIKGQAHYTGISSPKDLARSSISEARSLKEKMEQLLSPLVFNGSIVEAITEAKQQKKLFVVFVSGGNMESNQSETSTWLDPRVADSISKYCILLHILEGSTDARNFSALYPQKAVPCITVIGYNGVQLWQHGGFVSADNLASSLEKAWLSLHVQDTTATFLTAALASKKELVSGASSVTSEVGSSSSAQVSPAQAMTHIQSPLATLSKNSQIVEGEDRGHAATEIDSSLIDMASHGSANAFESRIGDFNESTTVITTAEKPLHLVEVDSTKGKDECSISKENPGLRDQQLDPNDEAPREIANKAGKGHEINIVEDAAAEKADFSDDSSNTFHDVYLNIRLPDGSSLQVKFLVMDTLRMVKHYVDKNQTSSIGYYDLAVPYPRKVFGDKDLDRTLSDLGLHNRQALIIVLRNEVDVTSLHGQNNPAESNHTAIGGDAGYFATIRKLFSYVNPLSYLGGSSNTSNTAEDSRDSIWQYGPNSTPQNNQTLVSKQFQTPVTSTTNNRGRKPASSSFGSNIHTLKHDEDENQFGDRNTFWNGNSTQFGGDDNSK</sequence>
<dbReference type="Proteomes" id="UP000826656">
    <property type="component" value="Unassembled WGS sequence"/>
</dbReference>
<dbReference type="PROSITE" id="PS50053">
    <property type="entry name" value="UBIQUITIN_2"/>
    <property type="match status" value="1"/>
</dbReference>
<proteinExistence type="predicted"/>
<dbReference type="Pfam" id="PF23187">
    <property type="entry name" value="UBX7_N"/>
    <property type="match status" value="1"/>
</dbReference>
<dbReference type="Gene3D" id="3.40.30.10">
    <property type="entry name" value="Glutaredoxin"/>
    <property type="match status" value="1"/>
</dbReference>
<protein>
    <recommendedName>
        <fullName evidence="7">UBX domain-containing protein</fullName>
    </recommendedName>
</protein>
<gene>
    <name evidence="5" type="ORF">KY290_038580</name>
</gene>
<accession>A0ABQ7TZF4</accession>
<dbReference type="InterPro" id="IPR001012">
    <property type="entry name" value="UBX_dom"/>
</dbReference>
<dbReference type="CDD" id="cd01767">
    <property type="entry name" value="UBX"/>
    <property type="match status" value="1"/>
</dbReference>
<dbReference type="SUPFAM" id="SSF52833">
    <property type="entry name" value="Thioredoxin-like"/>
    <property type="match status" value="1"/>
</dbReference>
<dbReference type="InterPro" id="IPR029071">
    <property type="entry name" value="Ubiquitin-like_domsf"/>
</dbReference>
<feature type="compositionally biased region" description="Polar residues" evidence="2">
    <location>
        <begin position="528"/>
        <end position="569"/>
    </location>
</feature>
<evidence type="ECO:0000256" key="2">
    <source>
        <dbReference type="SAM" id="MobiDB-lite"/>
    </source>
</evidence>
<evidence type="ECO:0000259" key="4">
    <source>
        <dbReference type="PROSITE" id="PS50053"/>
    </source>
</evidence>
<feature type="domain" description="UBX" evidence="3">
    <location>
        <begin position="388"/>
        <end position="459"/>
    </location>
</feature>
<dbReference type="SUPFAM" id="SSF54236">
    <property type="entry name" value="Ubiquitin-like"/>
    <property type="match status" value="1"/>
</dbReference>
<feature type="region of interest" description="Disordered" evidence="2">
    <location>
        <begin position="322"/>
        <end position="345"/>
    </location>
</feature>
<evidence type="ECO:0000313" key="6">
    <source>
        <dbReference type="Proteomes" id="UP000826656"/>
    </source>
</evidence>
<dbReference type="InterPro" id="IPR000626">
    <property type="entry name" value="Ubiquitin-like_dom"/>
</dbReference>
<evidence type="ECO:0000259" key="3">
    <source>
        <dbReference type="PROSITE" id="PS50033"/>
    </source>
</evidence>
<dbReference type="SMART" id="SM00166">
    <property type="entry name" value="UBX"/>
    <property type="match status" value="1"/>
</dbReference>
<comment type="caution">
    <text evidence="5">The sequence shown here is derived from an EMBL/GenBank/DDBJ whole genome shotgun (WGS) entry which is preliminary data.</text>
</comment>
<dbReference type="PROSITE" id="PS50033">
    <property type="entry name" value="UBX"/>
    <property type="match status" value="1"/>
</dbReference>
<name>A0ABQ7TZF4_SOLTU</name>
<evidence type="ECO:0000313" key="5">
    <source>
        <dbReference type="EMBL" id="KAH0739875.1"/>
    </source>
</evidence>